<proteinExistence type="predicted"/>
<gene>
    <name evidence="3" type="ORF">RM552_10720</name>
</gene>
<evidence type="ECO:0000313" key="4">
    <source>
        <dbReference type="Proteomes" id="UP001253545"/>
    </source>
</evidence>
<keyword evidence="4" id="KW-1185">Reference proteome</keyword>
<reference evidence="3 4" key="1">
    <citation type="submission" date="2023-09" db="EMBL/GenBank/DDBJ databases">
        <authorList>
            <person name="Rey-Velasco X."/>
        </authorList>
    </citation>
    <scope>NUCLEOTIDE SEQUENCE [LARGE SCALE GENOMIC DNA]</scope>
    <source>
        <strain evidence="3 4">P117</strain>
    </source>
</reference>
<evidence type="ECO:0008006" key="5">
    <source>
        <dbReference type="Google" id="ProtNLM"/>
    </source>
</evidence>
<dbReference type="RefSeq" id="WP_311368829.1">
    <property type="nucleotide sequence ID" value="NZ_JAVRHX010000002.1"/>
</dbReference>
<dbReference type="EMBL" id="JAVRHX010000002">
    <property type="protein sequence ID" value="MDT0595319.1"/>
    <property type="molecule type" value="Genomic_DNA"/>
</dbReference>
<evidence type="ECO:0000313" key="3">
    <source>
        <dbReference type="EMBL" id="MDT0595319.1"/>
    </source>
</evidence>
<feature type="signal peptide" evidence="2">
    <location>
        <begin position="1"/>
        <end position="20"/>
    </location>
</feature>
<accession>A0ABU2ZRQ4</accession>
<feature type="chain" id="PRO_5047022498" description="Lipoprotein" evidence="2">
    <location>
        <begin position="21"/>
        <end position="169"/>
    </location>
</feature>
<evidence type="ECO:0000256" key="1">
    <source>
        <dbReference type="SAM" id="MobiDB-lite"/>
    </source>
</evidence>
<sequence>MHYLSCLKILIITLTISACATKPEHEQRAEPTFITDIRSDGSKRFVFTITNTRGSEGRGQRGRGNGNNERGGQGRGSRGQGGGEQGGRGQGNRQSRPQESEQGQGINRSNERDDNTREKFIALLEEKITSTEYCRHGYIELDYSQLREATELVGECQESASDEDKKRWN</sequence>
<evidence type="ECO:0000256" key="2">
    <source>
        <dbReference type="SAM" id="SignalP"/>
    </source>
</evidence>
<dbReference type="Proteomes" id="UP001253545">
    <property type="component" value="Unassembled WGS sequence"/>
</dbReference>
<name>A0ABU2ZRQ4_9ALTE</name>
<protein>
    <recommendedName>
        <fullName evidence="5">Lipoprotein</fullName>
    </recommendedName>
</protein>
<feature type="region of interest" description="Disordered" evidence="1">
    <location>
        <begin position="50"/>
        <end position="114"/>
    </location>
</feature>
<feature type="compositionally biased region" description="Gly residues" evidence="1">
    <location>
        <begin position="62"/>
        <end position="90"/>
    </location>
</feature>
<keyword evidence="2" id="KW-0732">Signal</keyword>
<organism evidence="3 4">
    <name type="scientific">Glaciecola petra</name>
    <dbReference type="NCBI Taxonomy" id="3075602"/>
    <lineage>
        <taxon>Bacteria</taxon>
        <taxon>Pseudomonadati</taxon>
        <taxon>Pseudomonadota</taxon>
        <taxon>Gammaproteobacteria</taxon>
        <taxon>Alteromonadales</taxon>
        <taxon>Alteromonadaceae</taxon>
        <taxon>Glaciecola</taxon>
    </lineage>
</organism>
<comment type="caution">
    <text evidence="3">The sequence shown here is derived from an EMBL/GenBank/DDBJ whole genome shotgun (WGS) entry which is preliminary data.</text>
</comment>